<dbReference type="InterPro" id="IPR042070">
    <property type="entry name" value="PucR_C-HTH_sf"/>
</dbReference>
<comment type="caution">
    <text evidence="3">The sequence shown here is derived from an EMBL/GenBank/DDBJ whole genome shotgun (WGS) entry which is preliminary data.</text>
</comment>
<name>A0A2V2ZBS2_9BACI</name>
<gene>
    <name evidence="3" type="ORF">DFO73_12613</name>
</gene>
<proteinExistence type="predicted"/>
<dbReference type="InterPro" id="IPR025736">
    <property type="entry name" value="PucR_C-HTH_dom"/>
</dbReference>
<dbReference type="EMBL" id="QGTW01000026">
    <property type="protein sequence ID" value="PWW17419.1"/>
    <property type="molecule type" value="Genomic_DNA"/>
</dbReference>
<dbReference type="InterPro" id="IPR012914">
    <property type="entry name" value="PucR_dom"/>
</dbReference>
<evidence type="ECO:0000313" key="3">
    <source>
        <dbReference type="EMBL" id="PWW17419.1"/>
    </source>
</evidence>
<organism evidence="3 4">
    <name type="scientific">Cytobacillus oceanisediminis</name>
    <dbReference type="NCBI Taxonomy" id="665099"/>
    <lineage>
        <taxon>Bacteria</taxon>
        <taxon>Bacillati</taxon>
        <taxon>Bacillota</taxon>
        <taxon>Bacilli</taxon>
        <taxon>Bacillales</taxon>
        <taxon>Bacillaceae</taxon>
        <taxon>Cytobacillus</taxon>
    </lineage>
</organism>
<dbReference type="PANTHER" id="PTHR33744">
    <property type="entry name" value="CARBOHYDRATE DIACID REGULATOR"/>
    <property type="match status" value="1"/>
</dbReference>
<dbReference type="Proteomes" id="UP000247150">
    <property type="component" value="Unassembled WGS sequence"/>
</dbReference>
<feature type="domain" description="Purine catabolism PurC-like" evidence="1">
    <location>
        <begin position="12"/>
        <end position="129"/>
    </location>
</feature>
<feature type="domain" description="PucR C-terminal helix-turn-helix" evidence="2">
    <location>
        <begin position="316"/>
        <end position="373"/>
    </location>
</feature>
<sequence>MPSNCILTISELFNFTCFNGYKVLAGKKGINRKVKWAHILEVTEVGTLINGGELILTTGIGWSQHPETGVKFVKELIQRGAAGICIELHTYIDSLPEAIIHMAEKANFPIIVFEKQVRFIDITRKVYDLLHFPTPEKQFHFCLQNLWNGLEYEQLEETKKELFKHHLDLPVYTALVLGNFKMDMTYLYSKAKKNQLSFIHSYLSDIPGHLILWFDESPNTLTFKNRVVSTMQTPSNNYKFILGAQVLSIPLIQSSITTLKKALDYTRNFKSSDSVIYEELHFEKLLISIKENDLLDWIYEYLIPLIEYDQKNDSNLLFTLYIYLQCLGNKKEAASRLFIVRQTLYHRLEKLEEFLGRDFIKDNSKRLMLEVALAGYFTKLAKGEQDTKDILHTFIKPIINKN</sequence>
<dbReference type="Gene3D" id="1.10.10.2840">
    <property type="entry name" value="PucR C-terminal helix-turn-helix domain"/>
    <property type="match status" value="1"/>
</dbReference>
<dbReference type="Pfam" id="PF13556">
    <property type="entry name" value="HTH_30"/>
    <property type="match status" value="1"/>
</dbReference>
<dbReference type="AlphaFoldDB" id="A0A2V2ZBS2"/>
<dbReference type="OrthoDB" id="143422at2"/>
<protein>
    <submittedName>
        <fullName evidence="3">PucR-like helix-turn-helix protein</fullName>
    </submittedName>
</protein>
<evidence type="ECO:0000259" key="1">
    <source>
        <dbReference type="Pfam" id="PF07905"/>
    </source>
</evidence>
<dbReference type="RefSeq" id="WP_110067798.1">
    <property type="nucleotide sequence ID" value="NZ_QGTW01000026.1"/>
</dbReference>
<dbReference type="Pfam" id="PF07905">
    <property type="entry name" value="PucR"/>
    <property type="match status" value="1"/>
</dbReference>
<accession>A0A2V2ZBS2</accession>
<dbReference type="PANTHER" id="PTHR33744:SF7">
    <property type="entry name" value="PUCR FAMILY TRANSCRIPTIONAL REGULATOR"/>
    <property type="match status" value="1"/>
</dbReference>
<reference evidence="3 4" key="1">
    <citation type="submission" date="2018-05" db="EMBL/GenBank/DDBJ databases">
        <title>Freshwater and sediment microbial communities from various areas in North America, analyzing microbe dynamics in response to fracking.</title>
        <authorList>
            <person name="Lamendella R."/>
        </authorList>
    </citation>
    <scope>NUCLEOTIDE SEQUENCE [LARGE SCALE GENOMIC DNA]</scope>
    <source>
        <strain evidence="3 4">15_TX</strain>
    </source>
</reference>
<dbReference type="InterPro" id="IPR051448">
    <property type="entry name" value="CdaR-like_regulators"/>
</dbReference>
<evidence type="ECO:0000313" key="4">
    <source>
        <dbReference type="Proteomes" id="UP000247150"/>
    </source>
</evidence>
<evidence type="ECO:0000259" key="2">
    <source>
        <dbReference type="Pfam" id="PF13556"/>
    </source>
</evidence>